<evidence type="ECO:0000313" key="4">
    <source>
        <dbReference type="EMBL" id="PVD22768.1"/>
    </source>
</evidence>
<evidence type="ECO:0000259" key="3">
    <source>
        <dbReference type="Pfam" id="PF12736"/>
    </source>
</evidence>
<reference evidence="4 5" key="1">
    <citation type="submission" date="2018-04" db="EMBL/GenBank/DDBJ databases">
        <title>The genome of golden apple snail Pomacea canaliculata provides insight into stress tolerance and invasive adaptation.</title>
        <authorList>
            <person name="Liu C."/>
            <person name="Liu B."/>
            <person name="Ren Y."/>
            <person name="Zhang Y."/>
            <person name="Wang H."/>
            <person name="Li S."/>
            <person name="Jiang F."/>
            <person name="Yin L."/>
            <person name="Zhang G."/>
            <person name="Qian W."/>
            <person name="Fan W."/>
        </authorList>
    </citation>
    <scope>NUCLEOTIDE SEQUENCE [LARGE SCALE GENOMIC DNA]</scope>
    <source>
        <strain evidence="4">SZHN2017</strain>
        <tissue evidence="4">Muscle</tissue>
    </source>
</reference>
<feature type="compositionally biased region" description="Gly residues" evidence="2">
    <location>
        <begin position="657"/>
        <end position="683"/>
    </location>
</feature>
<dbReference type="PANTHER" id="PTHR14454">
    <property type="entry name" value="GRB2-ASSOCIATED AND REGULATOR OF MAPK PROTEIN FAMILY MEMBER"/>
    <property type="match status" value="1"/>
</dbReference>
<evidence type="ECO:0000256" key="1">
    <source>
        <dbReference type="ARBA" id="ARBA00022553"/>
    </source>
</evidence>
<dbReference type="AlphaFoldDB" id="A0A2T7NNM5"/>
<organism evidence="4 5">
    <name type="scientific">Pomacea canaliculata</name>
    <name type="common">Golden apple snail</name>
    <dbReference type="NCBI Taxonomy" id="400727"/>
    <lineage>
        <taxon>Eukaryota</taxon>
        <taxon>Metazoa</taxon>
        <taxon>Spiralia</taxon>
        <taxon>Lophotrochozoa</taxon>
        <taxon>Mollusca</taxon>
        <taxon>Gastropoda</taxon>
        <taxon>Caenogastropoda</taxon>
        <taxon>Architaenioglossa</taxon>
        <taxon>Ampullarioidea</taxon>
        <taxon>Ampullariidae</taxon>
        <taxon>Pomacea</taxon>
    </lineage>
</organism>
<feature type="domain" description="CABIT" evidence="3">
    <location>
        <begin position="275"/>
        <end position="511"/>
    </location>
</feature>
<feature type="region of interest" description="Disordered" evidence="2">
    <location>
        <begin position="656"/>
        <end position="720"/>
    </location>
</feature>
<feature type="compositionally biased region" description="Polar residues" evidence="2">
    <location>
        <begin position="688"/>
        <end position="701"/>
    </location>
</feature>
<evidence type="ECO:0000256" key="2">
    <source>
        <dbReference type="SAM" id="MobiDB-lite"/>
    </source>
</evidence>
<gene>
    <name evidence="4" type="ORF">C0Q70_16024</name>
</gene>
<feature type="region of interest" description="Disordered" evidence="2">
    <location>
        <begin position="747"/>
        <end position="775"/>
    </location>
</feature>
<feature type="compositionally biased region" description="Low complexity" evidence="2">
    <location>
        <begin position="852"/>
        <end position="866"/>
    </location>
</feature>
<dbReference type="InterPro" id="IPR025946">
    <property type="entry name" value="CABIT_dom"/>
</dbReference>
<feature type="region of interest" description="Disordered" evidence="2">
    <location>
        <begin position="547"/>
        <end position="579"/>
    </location>
</feature>
<dbReference type="InterPro" id="IPR052281">
    <property type="entry name" value="GAREM"/>
</dbReference>
<comment type="caution">
    <text evidence="4">The sequence shown here is derived from an EMBL/GenBank/DDBJ whole genome shotgun (WGS) entry which is preliminary data.</text>
</comment>
<evidence type="ECO:0000313" key="5">
    <source>
        <dbReference type="Proteomes" id="UP000245119"/>
    </source>
</evidence>
<dbReference type="EMBL" id="PZQS01000010">
    <property type="protein sequence ID" value="PVD22768.1"/>
    <property type="molecule type" value="Genomic_DNA"/>
</dbReference>
<feature type="region of interest" description="Disordered" evidence="2">
    <location>
        <begin position="812"/>
        <end position="876"/>
    </location>
</feature>
<feature type="compositionally biased region" description="Basic and acidic residues" evidence="2">
    <location>
        <begin position="840"/>
        <end position="851"/>
    </location>
</feature>
<keyword evidence="1" id="KW-0597">Phosphoprotein</keyword>
<sequence>MTTAQAKPTRISSLDTAQQTSGNDAVTSPCGVPYLPLKRIGTHPRVLRLTVTLFTEQQCLYMRVTEIMSHCDVAWLVTGLQRIGDNRIERVRVRIDKRMIPGDSLPYISVGKFESHQHQVSQEPRYHLVAGSLLKQRPSLALTTRHIVYAISPHGLSHCTGYGRSYTTDMAAVTTEAVTAVAGGGSSAAIVNLSSSGGGVVDGGSGDVGVPPPTSPVPDWSGEPVALRDFAAKRQVPGFARIVRGSYMTLGASKFTLQKQHHDVYIHSVRVGVKVLAHCLRRSEVPSSGRRGGVGVGGQHVVSRLHSLDQRLAIPISYQGWFEVLSEDGKSARPISSVHDLAKAFPERCLVRENIKGFVVGADERLTLEKTRVVPAGEQLILVKEIALPAPSHTTKVKLLRCIDSKGDNVFLSFDQKGLFTPIAGERDFAGVFSIRDIVRRFRLPLTVKLAHGVTPRVDPNKFTGLIRLDWAYMDETAFVCPVEKNHVRLLPVPCDVNLQLVAASNQEEMLSSETHRVMKAKCARMVANYNNTLHLIVTLPESLTKTQGQGPRASNIFSTPQHYDNGVNGGKPRRSKSREDLLMDEIDDLYNYVREGGPAPPSKFQYDSDEESYWEEPAYEALDDFRARLQALESGQKVSYPPQYKPVADIQKLRGLVGGGDHGSSSSGNGGAGGGSGEGGSSGIAQGKTTPGSPDESPSSAVVVMTTEPPPLPPRNHGAFAEPSVIPGGTRRQSAGVLPVQMSLVQVGPLRATHNPQRTSPPRRTSRSDSEPSVTVLKHASCVNVTSPHKLLHTTSDTRLDWKERLRQFNAMDGRDKEGSSSASSEGTGDQGHRVTRRLAKDFRDSDISSRTKTSSSGSGSGPTSARKRMQTLYL</sequence>
<dbReference type="OrthoDB" id="6077228at2759"/>
<dbReference type="Proteomes" id="UP000245119">
    <property type="component" value="Linkage Group LG10"/>
</dbReference>
<name>A0A2T7NNM5_POMCA</name>
<proteinExistence type="predicted"/>
<dbReference type="Pfam" id="PF12736">
    <property type="entry name" value="CABIT"/>
    <property type="match status" value="1"/>
</dbReference>
<accession>A0A2T7NNM5</accession>
<feature type="compositionally biased region" description="Basic residues" evidence="2">
    <location>
        <begin position="867"/>
        <end position="876"/>
    </location>
</feature>
<dbReference type="PANTHER" id="PTHR14454:SF11">
    <property type="entry name" value="SERRANO, ISOFORM F"/>
    <property type="match status" value="1"/>
</dbReference>
<dbReference type="STRING" id="400727.A0A2T7NNM5"/>
<feature type="region of interest" description="Disordered" evidence="2">
    <location>
        <begin position="1"/>
        <end position="26"/>
    </location>
</feature>
<protein>
    <recommendedName>
        <fullName evidence="3">CABIT domain-containing protein</fullName>
    </recommendedName>
</protein>
<keyword evidence="5" id="KW-1185">Reference proteome</keyword>